<dbReference type="SUPFAM" id="SSF55383">
    <property type="entry name" value="Copper amine oxidase, domain N"/>
    <property type="match status" value="1"/>
</dbReference>
<proteinExistence type="predicted"/>
<accession>A0ABV8K8Q3</accession>
<dbReference type="Proteomes" id="UP001595715">
    <property type="component" value="Unassembled WGS sequence"/>
</dbReference>
<dbReference type="RefSeq" id="WP_377720943.1">
    <property type="nucleotide sequence ID" value="NZ_JBHSAM010000033.1"/>
</dbReference>
<keyword evidence="1" id="KW-0732">Signal</keyword>
<reference evidence="4" key="1">
    <citation type="journal article" date="2019" name="Int. J. Syst. Evol. Microbiol.">
        <title>The Global Catalogue of Microorganisms (GCM) 10K type strain sequencing project: providing services to taxonomists for standard genome sequencing and annotation.</title>
        <authorList>
            <consortium name="The Broad Institute Genomics Platform"/>
            <consortium name="The Broad Institute Genome Sequencing Center for Infectious Disease"/>
            <person name="Wu L."/>
            <person name="Ma J."/>
        </authorList>
    </citation>
    <scope>NUCLEOTIDE SEQUENCE [LARGE SCALE GENOMIC DNA]</scope>
    <source>
        <strain evidence="4">IBRC-M 10987</strain>
    </source>
</reference>
<dbReference type="InterPro" id="IPR036582">
    <property type="entry name" value="Mao_N_sf"/>
</dbReference>
<evidence type="ECO:0000313" key="3">
    <source>
        <dbReference type="EMBL" id="MFC4102322.1"/>
    </source>
</evidence>
<keyword evidence="4" id="KW-1185">Reference proteome</keyword>
<sequence>MRFTFKISGLAFMTAMLLLASLHWQVGIARADSPLTSTDFHEAYANVAKVSEARKNGLTKNVAAFLASEKTALAEKAAAVHAIYAGAGAWEERDLASQYVKLAYGKALSSLGTKTLRPDEVFVVGYLKAMDHYLAPDTAWLAAAQDAMPDSLTAALIYALAQSQGQPDSSLYGWCAIERVLNDSSLKKDMRQDAIYRIKNYMMLYQNGECKDELALLLEQSVALTIEGPAVLIHGKSGTVDPEDAAVKPYVQDGVTRVPLRFVASAFGAKVDYDAKKREVAVAYAGERLIFGEGGDGGGLLRVLNGRTFVPLRTIAEALGKQVYYDQGLIILSSGIRLNPQDGHDRALAEQVRKLLGDLAAKAVQH</sequence>
<dbReference type="EMBL" id="JBHSAM010000033">
    <property type="protein sequence ID" value="MFC4102322.1"/>
    <property type="molecule type" value="Genomic_DNA"/>
</dbReference>
<organism evidence="3 4">
    <name type="scientific">Paenibacillus xanthanilyticus</name>
    <dbReference type="NCBI Taxonomy" id="1783531"/>
    <lineage>
        <taxon>Bacteria</taxon>
        <taxon>Bacillati</taxon>
        <taxon>Bacillota</taxon>
        <taxon>Bacilli</taxon>
        <taxon>Bacillales</taxon>
        <taxon>Paenibacillaceae</taxon>
        <taxon>Paenibacillus</taxon>
    </lineage>
</organism>
<evidence type="ECO:0000256" key="1">
    <source>
        <dbReference type="SAM" id="SignalP"/>
    </source>
</evidence>
<dbReference type="Pfam" id="PF07833">
    <property type="entry name" value="Cu_amine_oxidN1"/>
    <property type="match status" value="1"/>
</dbReference>
<dbReference type="Gene3D" id="3.30.457.10">
    <property type="entry name" value="Copper amine oxidase-like, N-terminal domain"/>
    <property type="match status" value="1"/>
</dbReference>
<comment type="caution">
    <text evidence="3">The sequence shown here is derived from an EMBL/GenBank/DDBJ whole genome shotgun (WGS) entry which is preliminary data.</text>
</comment>
<evidence type="ECO:0000313" key="4">
    <source>
        <dbReference type="Proteomes" id="UP001595715"/>
    </source>
</evidence>
<feature type="chain" id="PRO_5046241561" evidence="1">
    <location>
        <begin position="32"/>
        <end position="366"/>
    </location>
</feature>
<evidence type="ECO:0000259" key="2">
    <source>
        <dbReference type="Pfam" id="PF07833"/>
    </source>
</evidence>
<protein>
    <submittedName>
        <fullName evidence="3">Copper amine oxidase N-terminal domain-containing protein</fullName>
    </submittedName>
</protein>
<feature type="signal peptide" evidence="1">
    <location>
        <begin position="1"/>
        <end position="31"/>
    </location>
</feature>
<gene>
    <name evidence="3" type="ORF">ACFOZ8_22145</name>
</gene>
<name>A0ABV8K8Q3_9BACL</name>
<feature type="domain" description="Copper amine oxidase-like N-terminal" evidence="2">
    <location>
        <begin position="245"/>
        <end position="289"/>
    </location>
</feature>
<dbReference type="InterPro" id="IPR012854">
    <property type="entry name" value="Cu_amine_oxidase-like_N"/>
</dbReference>